<dbReference type="AlphaFoldDB" id="A8RJ58"/>
<feature type="compositionally biased region" description="Basic and acidic residues" evidence="1">
    <location>
        <begin position="1"/>
        <end position="19"/>
    </location>
</feature>
<accession>A8RJ58</accession>
<proteinExistence type="predicted"/>
<dbReference type="HOGENOM" id="CLU_3355368_0_0_9"/>
<reference evidence="2 3" key="2">
    <citation type="submission" date="2007-09" db="EMBL/GenBank/DDBJ databases">
        <title>Draft genome sequence of Clostridium bolteae (ATCC BAA-613).</title>
        <authorList>
            <person name="Sudarsanam P."/>
            <person name="Ley R."/>
            <person name="Guruge J."/>
            <person name="Turnbaugh P.J."/>
            <person name="Mahowald M."/>
            <person name="Liep D."/>
            <person name="Gordon J."/>
        </authorList>
    </citation>
    <scope>NUCLEOTIDE SEQUENCE [LARGE SCALE GENOMIC DNA]</scope>
    <source>
        <strain evidence="3">ATCC BAA-613 / DSM 15670 / CCUG 46953 / JCM 12243 / WAL 16351</strain>
    </source>
</reference>
<gene>
    <name evidence="2" type="ORF">CLOBOL_01115</name>
</gene>
<name>A8RJ58_ENTBW</name>
<feature type="region of interest" description="Disordered" evidence="1">
    <location>
        <begin position="1"/>
        <end position="36"/>
    </location>
</feature>
<evidence type="ECO:0000313" key="3">
    <source>
        <dbReference type="Proteomes" id="UP000005396"/>
    </source>
</evidence>
<organism evidence="2 3">
    <name type="scientific">Enterocloster bolteae (strain ATCC BAA-613 / DSM 15670 / CCUG 46953 / JCM 12243 / WAL 16351)</name>
    <name type="common">Clostridium bolteae</name>
    <dbReference type="NCBI Taxonomy" id="411902"/>
    <lineage>
        <taxon>Bacteria</taxon>
        <taxon>Bacillati</taxon>
        <taxon>Bacillota</taxon>
        <taxon>Clostridia</taxon>
        <taxon>Lachnospirales</taxon>
        <taxon>Lachnospiraceae</taxon>
        <taxon>Enterocloster</taxon>
    </lineage>
</organism>
<protein>
    <submittedName>
        <fullName evidence="2">Uncharacterized protein</fullName>
    </submittedName>
</protein>
<evidence type="ECO:0000313" key="2">
    <source>
        <dbReference type="EMBL" id="EDP18753.1"/>
    </source>
</evidence>
<dbReference type="PaxDb" id="411902-CLOBOL_01115"/>
<dbReference type="EMBL" id="ABCC02000011">
    <property type="protein sequence ID" value="EDP18753.1"/>
    <property type="molecule type" value="Genomic_DNA"/>
</dbReference>
<comment type="caution">
    <text evidence="2">The sequence shown here is derived from an EMBL/GenBank/DDBJ whole genome shotgun (WGS) entry which is preliminary data.</text>
</comment>
<dbReference type="Proteomes" id="UP000005396">
    <property type="component" value="Unassembled WGS sequence"/>
</dbReference>
<evidence type="ECO:0000256" key="1">
    <source>
        <dbReference type="SAM" id="MobiDB-lite"/>
    </source>
</evidence>
<reference evidence="2 3" key="1">
    <citation type="submission" date="2007-08" db="EMBL/GenBank/DDBJ databases">
        <authorList>
            <person name="Fulton L."/>
            <person name="Clifton S."/>
            <person name="Fulton B."/>
            <person name="Xu J."/>
            <person name="Minx P."/>
            <person name="Pepin K.H."/>
            <person name="Johnson M."/>
            <person name="Thiruvilangam P."/>
            <person name="Bhonagiri V."/>
            <person name="Nash W.E."/>
            <person name="Mardis E.R."/>
            <person name="Wilson R.K."/>
        </authorList>
    </citation>
    <scope>NUCLEOTIDE SEQUENCE [LARGE SCALE GENOMIC DNA]</scope>
    <source>
        <strain evidence="3">ATCC BAA-613 / DSM 15670 / CCUG 46953 / JCM 12243 / WAL 16351</strain>
    </source>
</reference>
<sequence>MKCQGDSHLKNRGKGRESGLGEWTELVELGREEHNA</sequence>